<dbReference type="InterPro" id="IPR013325">
    <property type="entry name" value="RNA_pol_sigma_r2"/>
</dbReference>
<dbReference type="RefSeq" id="WP_379746654.1">
    <property type="nucleotide sequence ID" value="NZ_JBHTCP010000006.1"/>
</dbReference>
<feature type="domain" description="RNA polymerase sigma-70 region 2" evidence="5">
    <location>
        <begin position="24"/>
        <end position="89"/>
    </location>
</feature>
<dbReference type="PANTHER" id="PTHR43133">
    <property type="entry name" value="RNA POLYMERASE ECF-TYPE SIGMA FACTO"/>
    <property type="match status" value="1"/>
</dbReference>
<keyword evidence="2" id="KW-0805">Transcription regulation</keyword>
<evidence type="ECO:0000259" key="6">
    <source>
        <dbReference type="Pfam" id="PF08281"/>
    </source>
</evidence>
<sequence length="184" mass="22247">MMEYAWIRQIQKKGDARAANELISFYYQRIYSFVYKQTFNKELSLDLTQEIFIGMLQSIHGFDVDRGSFKSWLYRIATNHVVDYFRSRSYRYERIVDSMEEVDVPQEHDFTLELEYRDVIEKVSAFMNELDAFSQQVMRLKLFAEYTFQEIASLLDRPESSVKTRYYHVMKKLKERMEVERVEG</sequence>
<accession>A0ABW2NNH0</accession>
<protein>
    <submittedName>
        <fullName evidence="7">RNA polymerase sigma factor</fullName>
    </submittedName>
</protein>
<dbReference type="InterPro" id="IPR007627">
    <property type="entry name" value="RNA_pol_sigma70_r2"/>
</dbReference>
<evidence type="ECO:0000256" key="1">
    <source>
        <dbReference type="ARBA" id="ARBA00010641"/>
    </source>
</evidence>
<dbReference type="Pfam" id="PF04542">
    <property type="entry name" value="Sigma70_r2"/>
    <property type="match status" value="1"/>
</dbReference>
<evidence type="ECO:0000313" key="8">
    <source>
        <dbReference type="Proteomes" id="UP001596549"/>
    </source>
</evidence>
<dbReference type="NCBIfam" id="TIGR02937">
    <property type="entry name" value="sigma70-ECF"/>
    <property type="match status" value="1"/>
</dbReference>
<evidence type="ECO:0000259" key="5">
    <source>
        <dbReference type="Pfam" id="PF04542"/>
    </source>
</evidence>
<dbReference type="InterPro" id="IPR013324">
    <property type="entry name" value="RNA_pol_sigma_r3/r4-like"/>
</dbReference>
<dbReference type="EMBL" id="JBHTCP010000006">
    <property type="protein sequence ID" value="MFC7370753.1"/>
    <property type="molecule type" value="Genomic_DNA"/>
</dbReference>
<evidence type="ECO:0000256" key="3">
    <source>
        <dbReference type="ARBA" id="ARBA00023082"/>
    </source>
</evidence>
<reference evidence="8" key="1">
    <citation type="journal article" date="2019" name="Int. J. Syst. Evol. Microbiol.">
        <title>The Global Catalogue of Microorganisms (GCM) 10K type strain sequencing project: providing services to taxonomists for standard genome sequencing and annotation.</title>
        <authorList>
            <consortium name="The Broad Institute Genomics Platform"/>
            <consortium name="The Broad Institute Genome Sequencing Center for Infectious Disease"/>
            <person name="Wu L."/>
            <person name="Ma J."/>
        </authorList>
    </citation>
    <scope>NUCLEOTIDE SEQUENCE [LARGE SCALE GENOMIC DNA]</scope>
    <source>
        <strain evidence="8">NBRC 106396</strain>
    </source>
</reference>
<dbReference type="SUPFAM" id="SSF88659">
    <property type="entry name" value="Sigma3 and sigma4 domains of RNA polymerase sigma factors"/>
    <property type="match status" value="1"/>
</dbReference>
<feature type="domain" description="RNA polymerase sigma factor 70 region 4 type 2" evidence="6">
    <location>
        <begin position="123"/>
        <end position="173"/>
    </location>
</feature>
<dbReference type="Pfam" id="PF08281">
    <property type="entry name" value="Sigma70_r4_2"/>
    <property type="match status" value="1"/>
</dbReference>
<name>A0ABW2NNH0_9BACL</name>
<dbReference type="InterPro" id="IPR039425">
    <property type="entry name" value="RNA_pol_sigma-70-like"/>
</dbReference>
<dbReference type="PANTHER" id="PTHR43133:SF60">
    <property type="entry name" value="RNA POLYMERASE SIGMA FACTOR SIGV"/>
    <property type="match status" value="1"/>
</dbReference>
<organism evidence="7 8">
    <name type="scientific">Fictibacillus iocasae</name>
    <dbReference type="NCBI Taxonomy" id="2715437"/>
    <lineage>
        <taxon>Bacteria</taxon>
        <taxon>Bacillati</taxon>
        <taxon>Bacillota</taxon>
        <taxon>Bacilli</taxon>
        <taxon>Bacillales</taxon>
        <taxon>Fictibacillaceae</taxon>
        <taxon>Fictibacillus</taxon>
    </lineage>
</organism>
<gene>
    <name evidence="7" type="ORF">ACFQPF_03595</name>
</gene>
<evidence type="ECO:0000256" key="4">
    <source>
        <dbReference type="ARBA" id="ARBA00023163"/>
    </source>
</evidence>
<evidence type="ECO:0000313" key="7">
    <source>
        <dbReference type="EMBL" id="MFC7370753.1"/>
    </source>
</evidence>
<dbReference type="InterPro" id="IPR014284">
    <property type="entry name" value="RNA_pol_sigma-70_dom"/>
</dbReference>
<keyword evidence="4" id="KW-0804">Transcription</keyword>
<comment type="caution">
    <text evidence="7">The sequence shown here is derived from an EMBL/GenBank/DDBJ whole genome shotgun (WGS) entry which is preliminary data.</text>
</comment>
<proteinExistence type="inferred from homology"/>
<evidence type="ECO:0000256" key="2">
    <source>
        <dbReference type="ARBA" id="ARBA00023015"/>
    </source>
</evidence>
<comment type="similarity">
    <text evidence="1">Belongs to the sigma-70 factor family. ECF subfamily.</text>
</comment>
<keyword evidence="8" id="KW-1185">Reference proteome</keyword>
<dbReference type="InterPro" id="IPR036388">
    <property type="entry name" value="WH-like_DNA-bd_sf"/>
</dbReference>
<keyword evidence="3" id="KW-0731">Sigma factor</keyword>
<dbReference type="Gene3D" id="1.10.1740.10">
    <property type="match status" value="1"/>
</dbReference>
<dbReference type="SUPFAM" id="SSF88946">
    <property type="entry name" value="Sigma2 domain of RNA polymerase sigma factors"/>
    <property type="match status" value="1"/>
</dbReference>
<dbReference type="Gene3D" id="1.10.10.10">
    <property type="entry name" value="Winged helix-like DNA-binding domain superfamily/Winged helix DNA-binding domain"/>
    <property type="match status" value="1"/>
</dbReference>
<dbReference type="Proteomes" id="UP001596549">
    <property type="component" value="Unassembled WGS sequence"/>
</dbReference>
<dbReference type="InterPro" id="IPR013249">
    <property type="entry name" value="RNA_pol_sigma70_r4_t2"/>
</dbReference>